<gene>
    <name evidence="1" type="ORF">Cgig2_014350</name>
</gene>
<dbReference type="OrthoDB" id="910577at2759"/>
<keyword evidence="2" id="KW-1185">Reference proteome</keyword>
<accession>A0A9Q1Q692</accession>
<evidence type="ECO:0000313" key="2">
    <source>
        <dbReference type="Proteomes" id="UP001153076"/>
    </source>
</evidence>
<evidence type="ECO:0000313" key="1">
    <source>
        <dbReference type="EMBL" id="KAJ8430513.1"/>
    </source>
</evidence>
<dbReference type="EMBL" id="JAKOGI010000787">
    <property type="protein sequence ID" value="KAJ8430513.1"/>
    <property type="molecule type" value="Genomic_DNA"/>
</dbReference>
<reference evidence="1" key="1">
    <citation type="submission" date="2022-04" db="EMBL/GenBank/DDBJ databases">
        <title>Carnegiea gigantea Genome sequencing and assembly v2.</title>
        <authorList>
            <person name="Copetti D."/>
            <person name="Sanderson M.J."/>
            <person name="Burquez A."/>
            <person name="Wojciechowski M.F."/>
        </authorList>
    </citation>
    <scope>NUCLEOTIDE SEQUENCE</scope>
    <source>
        <strain evidence="1">SGP5-SGP5p</strain>
        <tissue evidence="1">Aerial part</tissue>
    </source>
</reference>
<name>A0A9Q1Q692_9CARY</name>
<dbReference type="Proteomes" id="UP001153076">
    <property type="component" value="Unassembled WGS sequence"/>
</dbReference>
<proteinExistence type="predicted"/>
<dbReference type="AlphaFoldDB" id="A0A9Q1Q692"/>
<comment type="caution">
    <text evidence="1">The sequence shown here is derived from an EMBL/GenBank/DDBJ whole genome shotgun (WGS) entry which is preliminary data.</text>
</comment>
<protein>
    <submittedName>
        <fullName evidence="1">Uncharacterized protein</fullName>
    </submittedName>
</protein>
<sequence>MDNATSGRCYLHSQPSENDIDGEEIMLLVCNSITSLCKPSCPRGPLSLRCWSTTGKNLPSYQLLHHSIEFGHTLPLFENLYNEVVPIQWELTNKLPPSYAYLFVVYQKLIQGCIRKLTIKQWITFWFQGSNNLIRETKPLSQGYCSLSSIQRLCEWIRDVGCICPSTFKIASIMASSTGCCLPTTILALQEVSCSSHPARSENHFLAHFLYAWREKNFDTSLMTSSNLAMVKYSGLDRAKSFQIEEPEELINFWRAFC</sequence>
<organism evidence="1 2">
    <name type="scientific">Carnegiea gigantea</name>
    <dbReference type="NCBI Taxonomy" id="171969"/>
    <lineage>
        <taxon>Eukaryota</taxon>
        <taxon>Viridiplantae</taxon>
        <taxon>Streptophyta</taxon>
        <taxon>Embryophyta</taxon>
        <taxon>Tracheophyta</taxon>
        <taxon>Spermatophyta</taxon>
        <taxon>Magnoliopsida</taxon>
        <taxon>eudicotyledons</taxon>
        <taxon>Gunneridae</taxon>
        <taxon>Pentapetalae</taxon>
        <taxon>Caryophyllales</taxon>
        <taxon>Cactineae</taxon>
        <taxon>Cactaceae</taxon>
        <taxon>Cactoideae</taxon>
        <taxon>Echinocereeae</taxon>
        <taxon>Carnegiea</taxon>
    </lineage>
</organism>